<evidence type="ECO:0000256" key="9">
    <source>
        <dbReference type="SAM" id="Phobius"/>
    </source>
</evidence>
<evidence type="ECO:0000313" key="11">
    <source>
        <dbReference type="Proteomes" id="UP000185494"/>
    </source>
</evidence>
<reference evidence="10 11" key="1">
    <citation type="submission" date="2016-05" db="EMBL/GenBank/DDBJ databases">
        <title>Complete Genome and Methylome Analysis of Psychrotrophic Bacterial Isolates from Antarctic Lake Untersee.</title>
        <authorList>
            <person name="Fomenkov A."/>
            <person name="Akimov V.N."/>
            <person name="Vasilyeva L.V."/>
            <person name="Andersen D."/>
            <person name="Vincze T."/>
            <person name="Roberts R.J."/>
        </authorList>
    </citation>
    <scope>NUCLEOTIDE SEQUENCE [LARGE SCALE GENOMIC DNA]</scope>
    <source>
        <strain evidence="10 11">U14-5</strain>
    </source>
</reference>
<feature type="transmembrane region" description="Helical" evidence="9">
    <location>
        <begin position="457"/>
        <end position="474"/>
    </location>
</feature>
<evidence type="ECO:0000256" key="1">
    <source>
        <dbReference type="ARBA" id="ARBA00004651"/>
    </source>
</evidence>
<evidence type="ECO:0000256" key="4">
    <source>
        <dbReference type="ARBA" id="ARBA00022692"/>
    </source>
</evidence>
<feature type="transmembrane region" description="Helical" evidence="9">
    <location>
        <begin position="226"/>
        <end position="252"/>
    </location>
</feature>
<feature type="transmembrane region" description="Helical" evidence="9">
    <location>
        <begin position="388"/>
        <end position="409"/>
    </location>
</feature>
<name>A0A1L7ABC3_9PROT</name>
<feature type="transmembrane region" description="Helical" evidence="9">
    <location>
        <begin position="334"/>
        <end position="353"/>
    </location>
</feature>
<evidence type="ECO:0000256" key="5">
    <source>
        <dbReference type="ARBA" id="ARBA00022970"/>
    </source>
</evidence>
<evidence type="ECO:0000256" key="6">
    <source>
        <dbReference type="ARBA" id="ARBA00022989"/>
    </source>
</evidence>
<dbReference type="PANTHER" id="PTHR11795">
    <property type="entry name" value="BRANCHED-CHAIN AMINO ACID TRANSPORT SYSTEM PERMEASE PROTEIN LIVH"/>
    <property type="match status" value="1"/>
</dbReference>
<feature type="transmembrane region" description="Helical" evidence="9">
    <location>
        <begin position="416"/>
        <end position="437"/>
    </location>
</feature>
<dbReference type="InterPro" id="IPR052157">
    <property type="entry name" value="BCAA_transport_permease"/>
</dbReference>
<keyword evidence="6 9" id="KW-1133">Transmembrane helix</keyword>
<dbReference type="InterPro" id="IPR001851">
    <property type="entry name" value="ABC_transp_permease"/>
</dbReference>
<dbReference type="CDD" id="cd06582">
    <property type="entry name" value="TM_PBP1_LivH_like"/>
    <property type="match status" value="1"/>
</dbReference>
<feature type="transmembrane region" description="Helical" evidence="9">
    <location>
        <begin position="258"/>
        <end position="281"/>
    </location>
</feature>
<dbReference type="EMBL" id="CP015583">
    <property type="protein sequence ID" value="APT56102.1"/>
    <property type="molecule type" value="Genomic_DNA"/>
</dbReference>
<dbReference type="KEGG" id="rgi:RGI145_02225"/>
<dbReference type="InterPro" id="IPR043428">
    <property type="entry name" value="LivM-like"/>
</dbReference>
<feature type="transmembrane region" description="Helical" evidence="9">
    <location>
        <begin position="365"/>
        <end position="382"/>
    </location>
</feature>
<dbReference type="eggNOG" id="COG0559">
    <property type="taxonomic scope" value="Bacteria"/>
</dbReference>
<keyword evidence="4 9" id="KW-0812">Transmembrane</keyword>
<dbReference type="Proteomes" id="UP000185494">
    <property type="component" value="Chromosome 1"/>
</dbReference>
<keyword evidence="3" id="KW-1003">Cell membrane</keyword>
<dbReference type="Pfam" id="PF02653">
    <property type="entry name" value="BPD_transp_2"/>
    <property type="match status" value="2"/>
</dbReference>
<feature type="transmembrane region" description="Helical" evidence="9">
    <location>
        <begin position="580"/>
        <end position="604"/>
    </location>
</feature>
<organism evidence="10 11">
    <name type="scientific">Roseomonas gilardii</name>
    <dbReference type="NCBI Taxonomy" id="257708"/>
    <lineage>
        <taxon>Bacteria</taxon>
        <taxon>Pseudomonadati</taxon>
        <taxon>Pseudomonadota</taxon>
        <taxon>Alphaproteobacteria</taxon>
        <taxon>Acetobacterales</taxon>
        <taxon>Roseomonadaceae</taxon>
        <taxon>Roseomonas</taxon>
    </lineage>
</organism>
<feature type="transmembrane region" description="Helical" evidence="9">
    <location>
        <begin position="508"/>
        <end position="528"/>
    </location>
</feature>
<feature type="transmembrane region" description="Helical" evidence="9">
    <location>
        <begin position="28"/>
        <end position="52"/>
    </location>
</feature>
<feature type="transmembrane region" description="Helical" evidence="9">
    <location>
        <begin position="100"/>
        <end position="121"/>
    </location>
</feature>
<protein>
    <submittedName>
        <fullName evidence="10">ABC transporter permease</fullName>
    </submittedName>
</protein>
<keyword evidence="7 9" id="KW-0472">Membrane</keyword>
<proteinExistence type="inferred from homology"/>
<evidence type="ECO:0000256" key="7">
    <source>
        <dbReference type="ARBA" id="ARBA00023136"/>
    </source>
</evidence>
<dbReference type="AlphaFoldDB" id="A0A1L7ABC3"/>
<keyword evidence="5" id="KW-0029">Amino-acid transport</keyword>
<dbReference type="eggNOG" id="COG4177">
    <property type="taxonomic scope" value="Bacteria"/>
</dbReference>
<dbReference type="RefSeq" id="WP_075797057.1">
    <property type="nucleotide sequence ID" value="NZ_CP015583.1"/>
</dbReference>
<feature type="transmembrane region" description="Helical" evidence="9">
    <location>
        <begin position="142"/>
        <end position="164"/>
    </location>
</feature>
<evidence type="ECO:0000256" key="8">
    <source>
        <dbReference type="ARBA" id="ARBA00037998"/>
    </source>
</evidence>
<feature type="transmembrane region" description="Helical" evidence="9">
    <location>
        <begin position="64"/>
        <end position="88"/>
    </location>
</feature>
<keyword evidence="2" id="KW-0813">Transport</keyword>
<dbReference type="GO" id="GO:0005886">
    <property type="term" value="C:plasma membrane"/>
    <property type="evidence" value="ECO:0007669"/>
    <property type="project" value="UniProtKB-SubCell"/>
</dbReference>
<dbReference type="GO" id="GO:0015658">
    <property type="term" value="F:branched-chain amino acid transmembrane transporter activity"/>
    <property type="evidence" value="ECO:0007669"/>
    <property type="project" value="InterPro"/>
</dbReference>
<dbReference type="PANTHER" id="PTHR11795:SF442">
    <property type="entry name" value="ABC TRANSPORTER ATP-BINDING PROTEIN"/>
    <property type="match status" value="1"/>
</dbReference>
<dbReference type="STRING" id="257708.RGI145_02225"/>
<comment type="similarity">
    <text evidence="8">Belongs to the binding-protein-dependent transport system permease family. LivHM subfamily.</text>
</comment>
<accession>A0A1L7ABC3</accession>
<comment type="subcellular location">
    <subcellularLocation>
        <location evidence="1">Cell membrane</location>
        <topology evidence="1">Multi-pass membrane protein</topology>
    </subcellularLocation>
</comment>
<gene>
    <name evidence="10" type="ORF">RGI145_02225</name>
</gene>
<evidence type="ECO:0000313" key="10">
    <source>
        <dbReference type="EMBL" id="APT56102.1"/>
    </source>
</evidence>
<feature type="transmembrane region" description="Helical" evidence="9">
    <location>
        <begin position="548"/>
        <end position="568"/>
    </location>
</feature>
<dbReference type="CDD" id="cd06581">
    <property type="entry name" value="TM_PBP1_LivM_like"/>
    <property type="match status" value="1"/>
</dbReference>
<evidence type="ECO:0000256" key="3">
    <source>
        <dbReference type="ARBA" id="ARBA00022475"/>
    </source>
</evidence>
<feature type="transmembrane region" description="Helical" evidence="9">
    <location>
        <begin position="192"/>
        <end position="214"/>
    </location>
</feature>
<evidence type="ECO:0000256" key="2">
    <source>
        <dbReference type="ARBA" id="ARBA00022448"/>
    </source>
</evidence>
<dbReference type="GO" id="GO:0006865">
    <property type="term" value="P:amino acid transport"/>
    <property type="evidence" value="ECO:0007669"/>
    <property type="project" value="UniProtKB-KW"/>
</dbReference>
<sequence length="614" mass="64213">MTGTFLPTLLTGLAGASSLFLVASGLTILFGVTRIVNFSHGSLTMLGAYIGWSILTRLPRDPEWFVLGVLLTALATALIGVALELAVMRRVYRAPELFQLLATFGVVLILQDATLWLWGPAELSLPRPRWMRGFVEIAGSRFPFYDLLLIAAGPVVLGLLWLLLHRTRWGTLLRAATLDREMAAALGVNQRLLFTSVFALGAGLAGLGGALSLPNASANLQIDLSVITEAFVVVVVGGLGSLTGAFLASLLIGVLQAFGVALLPQSTLVLVFLVMAAVLVLRPNGLLGRPQAEAREAVAAAPVIRLAPPALRALGLAALLLAASAPFWLGDYALSVLTEACVALVFAASLHFMMGPGGMASFGHAAWFGIGAYAAGLLAQSLSAPMPLALLAAPLAAGLAAGLFGWFVVRLSGIYLAMLTLAFAQITWAIAFQWVGVTGGDNGLLGLWPEGWARDPRAFYLLALALAAGTVLLLRRMLYAPYGYALRAGRDSALRAEAIGLDVARLRILALAVAGAAAGLSGAIFAYAKGGVFPTYIAIPHSVEALLMVLLGGLQTMSGPVVGALAYTGLADLLVRSTDLWRLVLGAVILLVVMAFPEGIAGAARRLWLRGREA</sequence>